<protein>
    <submittedName>
        <fullName evidence="2">Uncharacterized protein</fullName>
    </submittedName>
</protein>
<name>G9L4W6_MUSPF</name>
<feature type="signal peptide" evidence="1">
    <location>
        <begin position="1"/>
        <end position="18"/>
    </location>
</feature>
<proteinExistence type="evidence at transcript level"/>
<keyword evidence="1" id="KW-0732">Signal</keyword>
<evidence type="ECO:0000256" key="1">
    <source>
        <dbReference type="SAM" id="SignalP"/>
    </source>
</evidence>
<feature type="non-terminal residue" evidence="2">
    <location>
        <position position="77"/>
    </location>
</feature>
<reference evidence="2" key="1">
    <citation type="journal article" date="2013" name="J. Virol.">
        <title>Sequencing, annotation, and characterization of the influenza ferret infectome.</title>
        <authorList>
            <person name="Leon A.J."/>
            <person name="Banner D."/>
            <person name="Xu L."/>
            <person name="Ran L."/>
            <person name="Peng Z."/>
            <person name="Yi K."/>
            <person name="Chen C."/>
            <person name="Xu F."/>
            <person name="Huang J."/>
            <person name="Zhao Z."/>
            <person name="Lin Z."/>
            <person name="Huang S.H."/>
            <person name="Fang Y."/>
            <person name="Kelvin A.A."/>
            <person name="Ross T.M."/>
            <person name="Farooqui A."/>
            <person name="Kelvin D.J."/>
        </authorList>
    </citation>
    <scope>NUCLEOTIDE SEQUENCE</scope>
    <source>
        <tissue evidence="2">Lungs</tissue>
    </source>
</reference>
<dbReference type="EMBL" id="JP023600">
    <property type="protein sequence ID" value="AES12198.1"/>
    <property type="molecule type" value="mRNA"/>
</dbReference>
<feature type="non-terminal residue" evidence="2">
    <location>
        <position position="1"/>
    </location>
</feature>
<organism evidence="2">
    <name type="scientific">Mustela putorius furo</name>
    <name type="common">European domestic ferret</name>
    <name type="synonym">Mustela furo</name>
    <dbReference type="NCBI Taxonomy" id="9669"/>
    <lineage>
        <taxon>Eukaryota</taxon>
        <taxon>Metazoa</taxon>
        <taxon>Chordata</taxon>
        <taxon>Craniata</taxon>
        <taxon>Vertebrata</taxon>
        <taxon>Euteleostomi</taxon>
        <taxon>Mammalia</taxon>
        <taxon>Eutheria</taxon>
        <taxon>Laurasiatheria</taxon>
        <taxon>Carnivora</taxon>
        <taxon>Caniformia</taxon>
        <taxon>Musteloidea</taxon>
        <taxon>Mustelidae</taxon>
        <taxon>Mustelinae</taxon>
        <taxon>Mustela</taxon>
    </lineage>
</organism>
<accession>G9L4W6</accession>
<sequence>PMALRVAFLLRTFPGLPALPQPPPAPVLWSLGKWMQALTLRSREGGEATEDGGEEAGICGVRGHQKVWGERAAGVRD</sequence>
<evidence type="ECO:0000313" key="2">
    <source>
        <dbReference type="EMBL" id="AES12198.1"/>
    </source>
</evidence>
<feature type="chain" id="PRO_5003523215" evidence="1">
    <location>
        <begin position="19"/>
        <end position="77"/>
    </location>
</feature>
<dbReference type="AlphaFoldDB" id="G9L4W6"/>